<accession>A0A1Y2MI30</accession>
<dbReference type="OMA" id="AHFHPRK"/>
<feature type="region of interest" description="Disordered" evidence="1">
    <location>
        <begin position="313"/>
        <end position="384"/>
    </location>
</feature>
<evidence type="ECO:0000259" key="2">
    <source>
        <dbReference type="Pfam" id="PF25438"/>
    </source>
</evidence>
<proteinExistence type="predicted"/>
<dbReference type="InParanoid" id="A0A1Y2MI30"/>
<dbReference type="Pfam" id="PF25438">
    <property type="entry name" value="DUF7896"/>
    <property type="match status" value="1"/>
</dbReference>
<feature type="compositionally biased region" description="Low complexity" evidence="1">
    <location>
        <begin position="328"/>
        <end position="346"/>
    </location>
</feature>
<reference evidence="3 4" key="1">
    <citation type="journal article" date="2017" name="Genome Announc.">
        <title>Genome sequence of the saprophytic ascomycete Epicoccum nigrum ICMP 19927 strain isolated from New Zealand.</title>
        <authorList>
            <person name="Fokin M."/>
            <person name="Fleetwood D."/>
            <person name="Weir B.S."/>
            <person name="Villas-Boas S.G."/>
        </authorList>
    </citation>
    <scope>NUCLEOTIDE SEQUENCE [LARGE SCALE GENOMIC DNA]</scope>
    <source>
        <strain evidence="3 4">ICMP 19927</strain>
    </source>
</reference>
<dbReference type="STRING" id="105696.A0A1Y2MI30"/>
<feature type="compositionally biased region" description="Acidic residues" evidence="1">
    <location>
        <begin position="538"/>
        <end position="548"/>
    </location>
</feature>
<dbReference type="PANTHER" id="PTHR42031:SF1">
    <property type="entry name" value="KEY LIME PATHOGENICITY PROTEIN"/>
    <property type="match status" value="1"/>
</dbReference>
<evidence type="ECO:0000313" key="4">
    <source>
        <dbReference type="Proteomes" id="UP000193240"/>
    </source>
</evidence>
<dbReference type="InterPro" id="IPR057218">
    <property type="entry name" value="DUF7896"/>
</dbReference>
<dbReference type="EMBL" id="KZ107838">
    <property type="protein sequence ID" value="OSS55197.1"/>
    <property type="molecule type" value="Genomic_DNA"/>
</dbReference>
<feature type="region of interest" description="Disordered" evidence="1">
    <location>
        <begin position="487"/>
        <end position="508"/>
    </location>
</feature>
<evidence type="ECO:0000313" key="3">
    <source>
        <dbReference type="EMBL" id="OSS55197.1"/>
    </source>
</evidence>
<keyword evidence="4" id="KW-1185">Reference proteome</keyword>
<feature type="domain" description="DUF7896" evidence="2">
    <location>
        <begin position="445"/>
        <end position="523"/>
    </location>
</feature>
<dbReference type="Proteomes" id="UP000193240">
    <property type="component" value="Unassembled WGS sequence"/>
</dbReference>
<feature type="region of interest" description="Disordered" evidence="1">
    <location>
        <begin position="527"/>
        <end position="548"/>
    </location>
</feature>
<dbReference type="AlphaFoldDB" id="A0A1Y2MI30"/>
<name>A0A1Y2MI30_EPING</name>
<gene>
    <name evidence="3" type="ORF">B5807_00992</name>
</gene>
<evidence type="ECO:0000256" key="1">
    <source>
        <dbReference type="SAM" id="MobiDB-lite"/>
    </source>
</evidence>
<sequence>MADIYMDSSSSAFTILEHARQEFWNSNAHLTEEQRQEAWSTASLYPSNAFDMHAQPSMAHQIPRTMPNSMSNLTQLPMDRTRSAPASQPRTTTLPEAIDLQRSASDFGIWSATLAQESTGGDYALYSEHSLRVQQAHLQAIPETTVEYTPGDYVNTCIEASSPSVPFQNMRVQLTPQWCQSSDCSSTSPSTPQTALMTPVTQSSNAMSRQGSLNPSFLSPDDSSLRVVHQSSSDLFSTMPILPKDSQLSFPSACFDNGSKFDSDFFAFTGPVASETVIFPAFSTSPSTLSSSTSPLAVSNASVLNALACSPQQQPQNASYLAEDMRRSTSQQSSESASSAHSTFSRQSRREREINAAAASRPLAPKHDHLSPTSPPSTRTPSTAQLAQIQTPDGVSKTVGLLSKTPYVRPSHPKIMCAHCSERPDGFRGTHELDRHIARAHAAVRKGFICVAPSFDAKFLDNCKHCRNKKVYGAYYNAAAHLRRAHFHPRKRGRKGKNDEKRGGIGGGDHPAMDWLKMHWIRELEVPNTGTKAASPESAEESADDADMGGDPVVDASSFDAFAMHGIDTPYPPGQHRLPPAMPLDYGLGASIVSADAFAYPPVGGEFSFDAYGVGP</sequence>
<protein>
    <recommendedName>
        <fullName evidence="2">DUF7896 domain-containing protein</fullName>
    </recommendedName>
</protein>
<organism evidence="3 4">
    <name type="scientific">Epicoccum nigrum</name>
    <name type="common">Soil fungus</name>
    <name type="synonym">Epicoccum purpurascens</name>
    <dbReference type="NCBI Taxonomy" id="105696"/>
    <lineage>
        <taxon>Eukaryota</taxon>
        <taxon>Fungi</taxon>
        <taxon>Dikarya</taxon>
        <taxon>Ascomycota</taxon>
        <taxon>Pezizomycotina</taxon>
        <taxon>Dothideomycetes</taxon>
        <taxon>Pleosporomycetidae</taxon>
        <taxon>Pleosporales</taxon>
        <taxon>Pleosporineae</taxon>
        <taxon>Didymellaceae</taxon>
        <taxon>Epicoccum</taxon>
    </lineage>
</organism>
<dbReference type="PANTHER" id="PTHR42031">
    <property type="entry name" value="KEY LIME PATHOGENICITY PROTEIN"/>
    <property type="match status" value="1"/>
</dbReference>